<dbReference type="RefSeq" id="WP_112258300.1">
    <property type="nucleotide sequence ID" value="NZ_QMIG01000008.1"/>
</dbReference>
<evidence type="ECO:0000313" key="3">
    <source>
        <dbReference type="Proteomes" id="UP000250462"/>
    </source>
</evidence>
<keyword evidence="3" id="KW-1185">Reference proteome</keyword>
<sequence length="148" mass="16017">MDERQKNRKILKHPITRILLRRAKGEPVYNDELDDLQLPDKQRKALDEAFKLADGVLGRTGDDRIRALNKVHKAAEAILGSLPDTYETRDETMHRRAGIGDPDAVAWVRAQREHVNSIADAVDGTGAGPVADGGASSAEAASAARGGE</sequence>
<dbReference type="Proteomes" id="UP000250462">
    <property type="component" value="Unassembled WGS sequence"/>
</dbReference>
<name>A0A329QRB9_9ACTN</name>
<organism evidence="2 3">
    <name type="scientific">Phytoactinopolyspora halophila</name>
    <dbReference type="NCBI Taxonomy" id="1981511"/>
    <lineage>
        <taxon>Bacteria</taxon>
        <taxon>Bacillati</taxon>
        <taxon>Actinomycetota</taxon>
        <taxon>Actinomycetes</taxon>
        <taxon>Jiangellales</taxon>
        <taxon>Jiangellaceae</taxon>
        <taxon>Phytoactinopolyspora</taxon>
    </lineage>
</organism>
<reference evidence="2 3" key="1">
    <citation type="submission" date="2018-06" db="EMBL/GenBank/DDBJ databases">
        <title>Phytoactinopolyspora halophila sp. nov., a novel halophilic actinomycete isolated from a saline soil in China.</title>
        <authorList>
            <person name="Tang S.-K."/>
        </authorList>
    </citation>
    <scope>NUCLEOTIDE SEQUENCE [LARGE SCALE GENOMIC DNA]</scope>
    <source>
        <strain evidence="2 3">YIM 96934</strain>
    </source>
</reference>
<dbReference type="EMBL" id="QMIG01000008">
    <property type="protein sequence ID" value="RAW14696.1"/>
    <property type="molecule type" value="Genomic_DNA"/>
</dbReference>
<dbReference type="AlphaFoldDB" id="A0A329QRB9"/>
<gene>
    <name evidence="2" type="ORF">DPM12_10580</name>
</gene>
<protein>
    <submittedName>
        <fullName evidence="2">Uncharacterized protein</fullName>
    </submittedName>
</protein>
<feature type="compositionally biased region" description="Low complexity" evidence="1">
    <location>
        <begin position="132"/>
        <end position="148"/>
    </location>
</feature>
<evidence type="ECO:0000313" key="2">
    <source>
        <dbReference type="EMBL" id="RAW14696.1"/>
    </source>
</evidence>
<proteinExistence type="predicted"/>
<accession>A0A329QRB9</accession>
<evidence type="ECO:0000256" key="1">
    <source>
        <dbReference type="SAM" id="MobiDB-lite"/>
    </source>
</evidence>
<comment type="caution">
    <text evidence="2">The sequence shown here is derived from an EMBL/GenBank/DDBJ whole genome shotgun (WGS) entry which is preliminary data.</text>
</comment>
<feature type="region of interest" description="Disordered" evidence="1">
    <location>
        <begin position="120"/>
        <end position="148"/>
    </location>
</feature>